<protein>
    <recommendedName>
        <fullName evidence="2">F-box domain-containing protein</fullName>
    </recommendedName>
</protein>
<dbReference type="InterPro" id="IPR006597">
    <property type="entry name" value="Sel1-like"/>
</dbReference>
<dbReference type="EMBL" id="JBEDUW010000004">
    <property type="protein sequence ID" value="KAK9934559.1"/>
    <property type="molecule type" value="Genomic_DNA"/>
</dbReference>
<evidence type="ECO:0000313" key="4">
    <source>
        <dbReference type="Proteomes" id="UP001457282"/>
    </source>
</evidence>
<feature type="domain" description="F-box" evidence="2">
    <location>
        <begin position="49"/>
        <end position="96"/>
    </location>
</feature>
<evidence type="ECO:0000256" key="1">
    <source>
        <dbReference type="PROSITE-ProRule" id="PRU00339"/>
    </source>
</evidence>
<dbReference type="PROSITE" id="PS50181">
    <property type="entry name" value="FBOX"/>
    <property type="match status" value="1"/>
</dbReference>
<dbReference type="SUPFAM" id="SSF81901">
    <property type="entry name" value="HCP-like"/>
    <property type="match status" value="1"/>
</dbReference>
<dbReference type="SMART" id="SM00671">
    <property type="entry name" value="SEL1"/>
    <property type="match status" value="6"/>
</dbReference>
<dbReference type="SUPFAM" id="SSF81383">
    <property type="entry name" value="F-box domain"/>
    <property type="match status" value="1"/>
</dbReference>
<accession>A0AAW1XEL7</accession>
<reference evidence="3 4" key="1">
    <citation type="journal article" date="2023" name="G3 (Bethesda)">
        <title>A chromosome-length genome assembly and annotation of blackberry (Rubus argutus, cv. 'Hillquist').</title>
        <authorList>
            <person name="Bruna T."/>
            <person name="Aryal R."/>
            <person name="Dudchenko O."/>
            <person name="Sargent D.J."/>
            <person name="Mead D."/>
            <person name="Buti M."/>
            <person name="Cavallini A."/>
            <person name="Hytonen T."/>
            <person name="Andres J."/>
            <person name="Pham M."/>
            <person name="Weisz D."/>
            <person name="Mascagni F."/>
            <person name="Usai G."/>
            <person name="Natali L."/>
            <person name="Bassil N."/>
            <person name="Fernandez G.E."/>
            <person name="Lomsadze A."/>
            <person name="Armour M."/>
            <person name="Olukolu B."/>
            <person name="Poorten T."/>
            <person name="Britton C."/>
            <person name="Davik J."/>
            <person name="Ashrafi H."/>
            <person name="Aiden E.L."/>
            <person name="Borodovsky M."/>
            <person name="Worthington M."/>
        </authorList>
    </citation>
    <scope>NUCLEOTIDE SEQUENCE [LARGE SCALE GENOMIC DNA]</scope>
    <source>
        <strain evidence="3">PI 553951</strain>
    </source>
</reference>
<organism evidence="3 4">
    <name type="scientific">Rubus argutus</name>
    <name type="common">Southern blackberry</name>
    <dbReference type="NCBI Taxonomy" id="59490"/>
    <lineage>
        <taxon>Eukaryota</taxon>
        <taxon>Viridiplantae</taxon>
        <taxon>Streptophyta</taxon>
        <taxon>Embryophyta</taxon>
        <taxon>Tracheophyta</taxon>
        <taxon>Spermatophyta</taxon>
        <taxon>Magnoliopsida</taxon>
        <taxon>eudicotyledons</taxon>
        <taxon>Gunneridae</taxon>
        <taxon>Pentapetalae</taxon>
        <taxon>rosids</taxon>
        <taxon>fabids</taxon>
        <taxon>Rosales</taxon>
        <taxon>Rosaceae</taxon>
        <taxon>Rosoideae</taxon>
        <taxon>Rosoideae incertae sedis</taxon>
        <taxon>Rubus</taxon>
    </lineage>
</organism>
<dbReference type="Pfam" id="PF08238">
    <property type="entry name" value="Sel1"/>
    <property type="match status" value="6"/>
</dbReference>
<dbReference type="InterPro" id="IPR053301">
    <property type="entry name" value="F-box_motif"/>
</dbReference>
<dbReference type="PROSITE" id="PS50005">
    <property type="entry name" value="TPR"/>
    <property type="match status" value="1"/>
</dbReference>
<proteinExistence type="predicted"/>
<dbReference type="Gene3D" id="1.20.1280.50">
    <property type="match status" value="1"/>
</dbReference>
<dbReference type="PANTHER" id="PTHR45088">
    <property type="entry name" value="OSJNBA0022H21.17 PROTEIN"/>
    <property type="match status" value="1"/>
</dbReference>
<evidence type="ECO:0000259" key="2">
    <source>
        <dbReference type="PROSITE" id="PS50181"/>
    </source>
</evidence>
<name>A0AAW1XEL7_RUBAR</name>
<feature type="repeat" description="TPR" evidence="1">
    <location>
        <begin position="129"/>
        <end position="162"/>
    </location>
</feature>
<dbReference type="AlphaFoldDB" id="A0AAW1XEL7"/>
<dbReference type="Pfam" id="PF12937">
    <property type="entry name" value="F-box-like"/>
    <property type="match status" value="1"/>
</dbReference>
<dbReference type="InterPro" id="IPR019734">
    <property type="entry name" value="TPR_rpt"/>
</dbReference>
<dbReference type="Gene3D" id="1.25.40.10">
    <property type="entry name" value="Tetratricopeptide repeat domain"/>
    <property type="match status" value="1"/>
</dbReference>
<dbReference type="Proteomes" id="UP001457282">
    <property type="component" value="Unassembled WGS sequence"/>
</dbReference>
<dbReference type="InterPro" id="IPR001810">
    <property type="entry name" value="F-box_dom"/>
</dbReference>
<gene>
    <name evidence="3" type="ORF">M0R45_021698</name>
</gene>
<dbReference type="InterPro" id="IPR036047">
    <property type="entry name" value="F-box-like_dom_sf"/>
</dbReference>
<dbReference type="CDD" id="cd09917">
    <property type="entry name" value="F-box_SF"/>
    <property type="match status" value="1"/>
</dbReference>
<sequence>MRKQTTWPGRAERCRFTAFPLINAKGGQLHHKSFSKHSNRFSTSSSTDRYDFSDLPQELVTKIGASLSYRSLKTASLVCKSWCEALRPAREAMKYMTWGKQFKHGRGGFQPNLDNALQMFLKAADYGSTMAMVDAGLIYWEKGQTDEAFRLYQKAAELGDRNAQCNLGISHLQVEPPNPKEAIKWLYLASFEGHVRAQYQLALCLHHGRGADRNMKEAARWYLRAAEGGYVRAMYNISLCYKFGEGLVQSHRRARKWMKCAADHGHSKAQYEHGLAFFSEGQLLKALLYLELATRAGERAANHIKDVIIQQISVTSCDHVMGFVNNWRALPSSA</sequence>
<evidence type="ECO:0000313" key="3">
    <source>
        <dbReference type="EMBL" id="KAK9934559.1"/>
    </source>
</evidence>
<comment type="caution">
    <text evidence="3">The sequence shown here is derived from an EMBL/GenBank/DDBJ whole genome shotgun (WGS) entry which is preliminary data.</text>
</comment>
<keyword evidence="1" id="KW-0802">TPR repeat</keyword>
<dbReference type="PANTHER" id="PTHR45088:SF1">
    <property type="entry name" value="OS04G0476000 PROTEIN"/>
    <property type="match status" value="1"/>
</dbReference>
<dbReference type="InterPro" id="IPR011990">
    <property type="entry name" value="TPR-like_helical_dom_sf"/>
</dbReference>
<keyword evidence="4" id="KW-1185">Reference proteome</keyword>